<name>Q6KGN4_BPFO1</name>
<proteinExistence type="predicted"/>
<evidence type="ECO:0000313" key="1">
    <source>
        <dbReference type="EMBL" id="AAQ14640.1"/>
    </source>
</evidence>
<reference evidence="1 2" key="1">
    <citation type="submission" date="2000-11" db="EMBL/GenBank/DDBJ databases">
        <title>Bacteriophage Felix O1: Genetic Characterization.</title>
        <authorList>
            <person name="Sriranganathan N."/>
            <person name="Whichard J.M."/>
            <person name="Pierson F.W."/>
            <person name="Kapur V."/>
            <person name="Weigt L.A."/>
        </authorList>
    </citation>
    <scope>NUCLEOTIDE SEQUENCE [LARGE SCALE GENOMIC DNA]</scope>
    <source>
        <strain evidence="1">Felix O1-VT1</strain>
    </source>
</reference>
<protein>
    <submittedName>
        <fullName evidence="1">Uncharacterized protein</fullName>
    </submittedName>
</protein>
<accession>Q6KGN4</accession>
<sequence>MNRPLFTDSIGDSSTSSTVNRVYTLSPLETTLFPTMRTREPLRVYLKVPKSLAQSFIVFSLENKKGSRRSL</sequence>
<organism evidence="1 2">
    <name type="scientific">Salmonella phage Felix O1 (isolate Felix O1-VT1)</name>
    <name type="common">Bacteriophage Felix O1</name>
    <dbReference type="NCBI Taxonomy" id="1283336"/>
    <lineage>
        <taxon>Viruses</taxon>
        <taxon>Duplodnaviria</taxon>
        <taxon>Heunggongvirae</taxon>
        <taxon>Uroviricota</taxon>
        <taxon>Caudoviricetes</taxon>
        <taxon>Andersonviridae</taxon>
        <taxon>Ounavirinae</taxon>
        <taxon>Felixounavirus</taxon>
        <taxon>Felixounavirus felixO1</taxon>
    </lineage>
</organism>
<dbReference type="Proteomes" id="UP000009070">
    <property type="component" value="Segment"/>
</dbReference>
<dbReference type="EMBL" id="AF320576">
    <property type="protein sequence ID" value="AAQ14640.1"/>
    <property type="molecule type" value="Genomic_DNA"/>
</dbReference>
<evidence type="ECO:0000313" key="2">
    <source>
        <dbReference type="Proteomes" id="UP000009070"/>
    </source>
</evidence>
<organismHost>
    <name type="scientific">Salmonella</name>
    <dbReference type="NCBI Taxonomy" id="590"/>
</organismHost>
<keyword evidence="2" id="KW-1185">Reference proteome</keyword>